<keyword evidence="4 10" id="KW-0378">Hydrolase</keyword>
<evidence type="ECO:0000256" key="2">
    <source>
        <dbReference type="ARBA" id="ARBA00022670"/>
    </source>
</evidence>
<dbReference type="GO" id="GO:0051603">
    <property type="term" value="P:proteolysis involved in protein catabolic process"/>
    <property type="evidence" value="ECO:0007669"/>
    <property type="project" value="TreeGrafter"/>
</dbReference>
<comment type="cofactor">
    <cofactor evidence="1">
        <name>Zn(2+)</name>
        <dbReference type="ChEBI" id="CHEBI:29105"/>
    </cofactor>
</comment>
<dbReference type="PANTHER" id="PTHR22726">
    <property type="entry name" value="METALLOENDOPEPTIDASE OMA1"/>
    <property type="match status" value="1"/>
</dbReference>
<sequence length="476" mass="51308">MHRRSLTLALLMAALSGCAINPATGRRELMMISESQEIAMGREYDPQIVAEMGLVPDSALQRYVAALGMPMAAKSERPNLPWTFRVVDDPIVNAFAVPGGFIYITRGILAHFNSEAQLVAVLGHEIGHVTARHSAAQMSRQQLAQAGLALGSIASERFAQVANIGGAGLGVLFLKYGRDDETQADALGLRYMRQSNHDVREMPGVYAMLATLSGGAGGRATPDWLSTHPAPEDRQARIQRAIAAMPQDSLGSLIERESYLQRLNGLVYGNNPRQGYFVGQRFNHPDLRFTLTFPEGWATQNATQAVTAMSASKDAIIQLTLSRAPSADSAARAFAAQQGVQAGAIVRPALTAFASSVALPFAAVIEADTLRGRVLFLEHGGLVLQLLAYGPSTGWASHQVVAERALGTFAVLTDRAALEVQPRRLQIVRVDRAMTMQQLRAARTSPLSAEQLALLNQVRVDEVLTVGRSVKWVVGQ</sequence>
<dbReference type="AlphaFoldDB" id="A0AA49Q818"/>
<dbReference type="EMBL" id="CP130613">
    <property type="protein sequence ID" value="WKW14640.1"/>
    <property type="molecule type" value="Genomic_DNA"/>
</dbReference>
<evidence type="ECO:0000256" key="5">
    <source>
        <dbReference type="ARBA" id="ARBA00022833"/>
    </source>
</evidence>
<keyword evidence="2" id="KW-0645">Protease</keyword>
<dbReference type="GO" id="GO:0046872">
    <property type="term" value="F:metal ion binding"/>
    <property type="evidence" value="ECO:0007669"/>
    <property type="project" value="UniProtKB-KW"/>
</dbReference>
<dbReference type="EMBL" id="CP130612">
    <property type="protein sequence ID" value="WKW11730.1"/>
    <property type="molecule type" value="Genomic_DNA"/>
</dbReference>
<dbReference type="InterPro" id="IPR001915">
    <property type="entry name" value="Peptidase_M48"/>
</dbReference>
<dbReference type="Pfam" id="PF01435">
    <property type="entry name" value="Peptidase_M48"/>
    <property type="match status" value="1"/>
</dbReference>
<accession>A0AA49Q818</accession>
<keyword evidence="6 10" id="KW-0482">Metalloprotease</keyword>
<dbReference type="InterPro" id="IPR051156">
    <property type="entry name" value="Mito/Outer_Membr_Metalloprot"/>
</dbReference>
<dbReference type="Proteomes" id="UP001229955">
    <property type="component" value="Chromosome"/>
</dbReference>
<evidence type="ECO:0000313" key="11">
    <source>
        <dbReference type="Proteomes" id="UP001229955"/>
    </source>
</evidence>
<evidence type="ECO:0000313" key="9">
    <source>
        <dbReference type="EMBL" id="WKW11730.1"/>
    </source>
</evidence>
<organism evidence="10 11">
    <name type="scientific">Pseudogemmatithrix spongiicola</name>
    <dbReference type="NCBI Taxonomy" id="3062599"/>
    <lineage>
        <taxon>Bacteria</taxon>
        <taxon>Pseudomonadati</taxon>
        <taxon>Gemmatimonadota</taxon>
        <taxon>Gemmatimonadia</taxon>
        <taxon>Gemmatimonadales</taxon>
        <taxon>Gemmatimonadaceae</taxon>
        <taxon>Pseudogemmatithrix</taxon>
    </lineage>
</organism>
<accession>A0AA49Q4Z8</accession>
<dbReference type="EC" id="3.4.24.-" evidence="10"/>
<dbReference type="Gene3D" id="3.30.2010.10">
    <property type="entry name" value="Metalloproteases ('zincins'), catalytic domain"/>
    <property type="match status" value="1"/>
</dbReference>
<evidence type="ECO:0000256" key="1">
    <source>
        <dbReference type="ARBA" id="ARBA00001947"/>
    </source>
</evidence>
<evidence type="ECO:0000256" key="6">
    <source>
        <dbReference type="ARBA" id="ARBA00023049"/>
    </source>
</evidence>
<feature type="domain" description="Peptidase M48" evidence="8">
    <location>
        <begin position="60"/>
        <end position="240"/>
    </location>
</feature>
<evidence type="ECO:0000259" key="8">
    <source>
        <dbReference type="Pfam" id="PF01435"/>
    </source>
</evidence>
<dbReference type="RefSeq" id="WP_367887426.1">
    <property type="nucleotide sequence ID" value="NZ_CP130612.1"/>
</dbReference>
<evidence type="ECO:0000256" key="7">
    <source>
        <dbReference type="SAM" id="SignalP"/>
    </source>
</evidence>
<dbReference type="PANTHER" id="PTHR22726:SF1">
    <property type="entry name" value="METALLOENDOPEPTIDASE OMA1, MITOCHONDRIAL"/>
    <property type="match status" value="1"/>
</dbReference>
<dbReference type="KEGG" id="pspc:Strain318_000992"/>
<protein>
    <submittedName>
        <fullName evidence="10">M48 family metalloprotease</fullName>
        <ecNumber evidence="10">3.4.24.-</ecNumber>
    </submittedName>
</protein>
<feature type="chain" id="PRO_5041411104" evidence="7">
    <location>
        <begin position="20"/>
        <end position="476"/>
    </location>
</feature>
<keyword evidence="5" id="KW-0862">Zinc</keyword>
<gene>
    <name evidence="9" type="ORF">Strain138_000992</name>
    <name evidence="10" type="ORF">Strain318_000992</name>
</gene>
<dbReference type="GO" id="GO:0004222">
    <property type="term" value="F:metalloendopeptidase activity"/>
    <property type="evidence" value="ECO:0007669"/>
    <property type="project" value="InterPro"/>
</dbReference>
<dbReference type="PROSITE" id="PS51257">
    <property type="entry name" value="PROKAR_LIPOPROTEIN"/>
    <property type="match status" value="1"/>
</dbReference>
<evidence type="ECO:0000313" key="10">
    <source>
        <dbReference type="EMBL" id="WKW14640.1"/>
    </source>
</evidence>
<evidence type="ECO:0000256" key="3">
    <source>
        <dbReference type="ARBA" id="ARBA00022723"/>
    </source>
</evidence>
<dbReference type="GO" id="GO:0016020">
    <property type="term" value="C:membrane"/>
    <property type="evidence" value="ECO:0007669"/>
    <property type="project" value="TreeGrafter"/>
</dbReference>
<evidence type="ECO:0000256" key="4">
    <source>
        <dbReference type="ARBA" id="ARBA00022801"/>
    </source>
</evidence>
<dbReference type="CDD" id="cd07333">
    <property type="entry name" value="M48C_bepA_like"/>
    <property type="match status" value="1"/>
</dbReference>
<name>A0AA49Q818_9BACT</name>
<feature type="signal peptide" evidence="7">
    <location>
        <begin position="1"/>
        <end position="19"/>
    </location>
</feature>
<keyword evidence="3" id="KW-0479">Metal-binding</keyword>
<keyword evidence="7" id="KW-0732">Signal</keyword>
<reference evidence="10" key="1">
    <citation type="submission" date="2023-07" db="EMBL/GenBank/DDBJ databases">
        <authorList>
            <person name="Haufschild T."/>
            <person name="Kallscheuer N."/>
            <person name="Hammer J."/>
            <person name="Kohn T."/>
            <person name="Kabuu M."/>
            <person name="Jogler M."/>
            <person name="Wohfarth N."/>
            <person name="Heuer A."/>
            <person name="Rohde M."/>
            <person name="van Teeseling M.C.F."/>
            <person name="Jogler C."/>
        </authorList>
    </citation>
    <scope>NUCLEOTIDE SEQUENCE</scope>
    <source>
        <strain evidence="9">Strain 138</strain>
        <strain evidence="10">Strain 318</strain>
    </source>
</reference>
<keyword evidence="11" id="KW-1185">Reference proteome</keyword>
<proteinExistence type="predicted"/>